<dbReference type="RefSeq" id="WP_112837522.1">
    <property type="nucleotide sequence ID" value="NZ_JAOXBK010000030.1"/>
</dbReference>
<evidence type="ECO:0000313" key="2">
    <source>
        <dbReference type="Proteomes" id="UP000255129"/>
    </source>
</evidence>
<organism evidence="1 2">
    <name type="scientific">Providencia rustigianii</name>
    <dbReference type="NCBI Taxonomy" id="158850"/>
    <lineage>
        <taxon>Bacteria</taxon>
        <taxon>Pseudomonadati</taxon>
        <taxon>Pseudomonadota</taxon>
        <taxon>Gammaproteobacteria</taxon>
        <taxon>Enterobacterales</taxon>
        <taxon>Morganellaceae</taxon>
        <taxon>Providencia</taxon>
    </lineage>
</organism>
<dbReference type="Pfam" id="PF19929">
    <property type="entry name" value="DUF6392"/>
    <property type="match status" value="1"/>
</dbReference>
<dbReference type="AlphaFoldDB" id="A0A379G063"/>
<dbReference type="EMBL" id="UGUA01000002">
    <property type="protein sequence ID" value="SUC34262.1"/>
    <property type="molecule type" value="Genomic_DNA"/>
</dbReference>
<gene>
    <name evidence="1" type="ORF">NCTC12026_00595</name>
</gene>
<name>A0A379G063_9GAMM</name>
<reference evidence="1 2" key="1">
    <citation type="submission" date="2018-06" db="EMBL/GenBank/DDBJ databases">
        <authorList>
            <consortium name="Pathogen Informatics"/>
            <person name="Doyle S."/>
        </authorList>
    </citation>
    <scope>NUCLEOTIDE SEQUENCE [LARGE SCALE GENOMIC DNA]</scope>
    <source>
        <strain evidence="1 2">NCTC12026</strain>
    </source>
</reference>
<dbReference type="OrthoDB" id="6462541at2"/>
<accession>A0A379G063</accession>
<proteinExistence type="predicted"/>
<protein>
    <recommendedName>
        <fullName evidence="3">Pyocin immunity protein</fullName>
    </recommendedName>
</protein>
<evidence type="ECO:0000313" key="1">
    <source>
        <dbReference type="EMBL" id="SUC34262.1"/>
    </source>
</evidence>
<sequence>MSVNIEALVQRLGDTYDELYNDGLIPYKTKPQGNSGDDVLTLRMSKEFTFLAFDNPSKKLSQITMTLIPDNKHNGWVFPNQIPFGLEQVMSDVWFYEHIGNPIRQAPEDVILGIPIGKTEVFKLSITTQSMEPIAMIVSFHPKMKMLAQEVTFELLANLEKRWKVDHYK</sequence>
<evidence type="ECO:0008006" key="3">
    <source>
        <dbReference type="Google" id="ProtNLM"/>
    </source>
</evidence>
<dbReference type="InterPro" id="IPR045657">
    <property type="entry name" value="DUF6392"/>
</dbReference>
<dbReference type="Proteomes" id="UP000255129">
    <property type="component" value="Unassembled WGS sequence"/>
</dbReference>